<evidence type="ECO:0000313" key="6">
    <source>
        <dbReference type="Proteomes" id="UP000184330"/>
    </source>
</evidence>
<accession>A0A1L7WNW4</accession>
<name>A0A1L7WNW4_9HELO</name>
<dbReference type="STRING" id="576137.A0A1L7WNW4"/>
<evidence type="ECO:0000313" key="5">
    <source>
        <dbReference type="EMBL" id="CZR54465.1"/>
    </source>
</evidence>
<feature type="domain" description="LD-carboxypeptidase N-terminal" evidence="3">
    <location>
        <begin position="12"/>
        <end position="130"/>
    </location>
</feature>
<comment type="similarity">
    <text evidence="1">Belongs to the peptidase S66 family.</text>
</comment>
<evidence type="ECO:0000259" key="4">
    <source>
        <dbReference type="Pfam" id="PF17676"/>
    </source>
</evidence>
<dbReference type="GO" id="GO:0016787">
    <property type="term" value="F:hydrolase activity"/>
    <property type="evidence" value="ECO:0007669"/>
    <property type="project" value="UniProtKB-KW"/>
</dbReference>
<feature type="domain" description="LD-carboxypeptidase C-terminal" evidence="4">
    <location>
        <begin position="208"/>
        <end position="274"/>
    </location>
</feature>
<dbReference type="InterPro" id="IPR027461">
    <property type="entry name" value="Carboxypeptidase_A_C_sf"/>
</dbReference>
<dbReference type="Gene3D" id="3.50.30.60">
    <property type="entry name" value="LD-carboxypeptidase A C-terminal domain-like"/>
    <property type="match status" value="1"/>
</dbReference>
<dbReference type="Pfam" id="PF17676">
    <property type="entry name" value="Peptidase_S66C"/>
    <property type="match status" value="1"/>
</dbReference>
<dbReference type="InterPro" id="IPR040449">
    <property type="entry name" value="Peptidase_S66_N"/>
</dbReference>
<evidence type="ECO:0000256" key="2">
    <source>
        <dbReference type="ARBA" id="ARBA00022801"/>
    </source>
</evidence>
<dbReference type="PANTHER" id="PTHR30237">
    <property type="entry name" value="MURAMOYLTETRAPEPTIDE CARBOXYPEPTIDASE"/>
    <property type="match status" value="1"/>
</dbReference>
<proteinExistence type="inferred from homology"/>
<dbReference type="PANTHER" id="PTHR30237:SF4">
    <property type="entry name" value="LD-CARBOXYPEPTIDASE C-TERMINAL DOMAIN-CONTAINING PROTEIN"/>
    <property type="match status" value="1"/>
</dbReference>
<dbReference type="InterPro" id="IPR027478">
    <property type="entry name" value="LdcA_N"/>
</dbReference>
<dbReference type="SUPFAM" id="SSF52317">
    <property type="entry name" value="Class I glutamine amidotransferase-like"/>
    <property type="match status" value="1"/>
</dbReference>
<organism evidence="5 6">
    <name type="scientific">Phialocephala subalpina</name>
    <dbReference type="NCBI Taxonomy" id="576137"/>
    <lineage>
        <taxon>Eukaryota</taxon>
        <taxon>Fungi</taxon>
        <taxon>Dikarya</taxon>
        <taxon>Ascomycota</taxon>
        <taxon>Pezizomycotina</taxon>
        <taxon>Leotiomycetes</taxon>
        <taxon>Helotiales</taxon>
        <taxon>Mollisiaceae</taxon>
        <taxon>Phialocephala</taxon>
        <taxon>Phialocephala fortinii species complex</taxon>
    </lineage>
</organism>
<evidence type="ECO:0008006" key="7">
    <source>
        <dbReference type="Google" id="ProtNLM"/>
    </source>
</evidence>
<dbReference type="SUPFAM" id="SSF141986">
    <property type="entry name" value="LD-carboxypeptidase A C-terminal domain-like"/>
    <property type="match status" value="1"/>
</dbReference>
<evidence type="ECO:0000259" key="3">
    <source>
        <dbReference type="Pfam" id="PF02016"/>
    </source>
</evidence>
<reference evidence="5 6" key="1">
    <citation type="submission" date="2016-03" db="EMBL/GenBank/DDBJ databases">
        <authorList>
            <person name="Ploux O."/>
        </authorList>
    </citation>
    <scope>NUCLEOTIDE SEQUENCE [LARGE SCALE GENOMIC DNA]</scope>
    <source>
        <strain evidence="5 6">UAMH 11012</strain>
    </source>
</reference>
<dbReference type="AlphaFoldDB" id="A0A1L7WNW4"/>
<dbReference type="OrthoDB" id="5186469at2759"/>
<dbReference type="Pfam" id="PF02016">
    <property type="entry name" value="Peptidase_S66"/>
    <property type="match status" value="1"/>
</dbReference>
<dbReference type="Proteomes" id="UP000184330">
    <property type="component" value="Unassembled WGS sequence"/>
</dbReference>
<keyword evidence="6" id="KW-1185">Reference proteome</keyword>
<dbReference type="EMBL" id="FJOG01000005">
    <property type="protein sequence ID" value="CZR54465.1"/>
    <property type="molecule type" value="Genomic_DNA"/>
</dbReference>
<dbReference type="InterPro" id="IPR003507">
    <property type="entry name" value="S66_fam"/>
</dbReference>
<keyword evidence="2" id="KW-0378">Hydrolase</keyword>
<protein>
    <recommendedName>
        <fullName evidence="7">LD-carboxypeptidase</fullName>
    </recommendedName>
</protein>
<dbReference type="Gene3D" id="3.40.50.10740">
    <property type="entry name" value="Class I glutamine amidotransferase-like"/>
    <property type="match status" value="1"/>
</dbReference>
<evidence type="ECO:0000256" key="1">
    <source>
        <dbReference type="ARBA" id="ARBA00010233"/>
    </source>
</evidence>
<sequence length="292" mass="32847">MKAPALKLGDTITFVSPSERLNNAFPIAHDRAKSFFERLRYKVNVIFDDSPAANFRDNVLRRCEEIHAAFRDIKVKMVLRTAGGTTANELLRFLDYDLIRANPQVFCGYSDITVSHYAICLQSVLQTFYGSTALTEFGEYPEPLEFTAKHFFHVFQGAKAQPIGPVPRSLKWTQDLLDFFRDDKSEQRRGTGYAVAKQQAVYLVDASDLANMTLFDELAGLVIGRPFAYSGKLLEDFNQTVLDQCWGTEYPILTNVDIGHTGPMLTIPLDSMAMLDSENDDFSILESGVLDD</sequence>
<gene>
    <name evidence="5" type="ORF">PAC_04349</name>
</gene>
<dbReference type="InterPro" id="IPR040921">
    <property type="entry name" value="Peptidase_S66C"/>
</dbReference>
<dbReference type="InterPro" id="IPR029062">
    <property type="entry name" value="Class_I_gatase-like"/>
</dbReference>